<reference evidence="1" key="1">
    <citation type="journal article" date="2021" name="Proc. Natl. Acad. Sci. U.S.A.">
        <title>A Catalog of Tens of Thousands of Viruses from Human Metagenomes Reveals Hidden Associations with Chronic Diseases.</title>
        <authorList>
            <person name="Tisza M.J."/>
            <person name="Buck C.B."/>
        </authorList>
    </citation>
    <scope>NUCLEOTIDE SEQUENCE</scope>
    <source>
        <strain evidence="1">CtQcs9</strain>
    </source>
</reference>
<sequence length="53" mass="6358">MQNLEQTEKLTTHSHLRQAILDIIRSLYKRDYMAPIHIRELDPVGYEIGFEHH</sequence>
<accession>A0A8S5RB27</accession>
<organism evidence="1">
    <name type="scientific">virus sp. ctQcs9</name>
    <dbReference type="NCBI Taxonomy" id="2825816"/>
    <lineage>
        <taxon>Viruses</taxon>
    </lineage>
</organism>
<evidence type="ECO:0000313" key="1">
    <source>
        <dbReference type="EMBL" id="DAE28172.1"/>
    </source>
</evidence>
<protein>
    <submittedName>
        <fullName evidence="1">Uncharacterized protein</fullName>
    </submittedName>
</protein>
<dbReference type="EMBL" id="BK059082">
    <property type="protein sequence ID" value="DAE28172.1"/>
    <property type="molecule type" value="Genomic_DNA"/>
</dbReference>
<proteinExistence type="predicted"/>
<name>A0A8S5RB27_9VIRU</name>